<gene>
    <name evidence="1" type="ORF">GL4_2981</name>
</gene>
<evidence type="ECO:0000313" key="1">
    <source>
        <dbReference type="EMBL" id="BAQ18413.1"/>
    </source>
</evidence>
<dbReference type="OrthoDB" id="25954at2"/>
<dbReference type="KEGG" id="mcg:GL4_2981"/>
<dbReference type="GO" id="GO:0020037">
    <property type="term" value="F:heme binding"/>
    <property type="evidence" value="ECO:0007669"/>
    <property type="project" value="InterPro"/>
</dbReference>
<reference evidence="1 2" key="1">
    <citation type="submission" date="2014-09" db="EMBL/GenBank/DDBJ databases">
        <title>Genome sequencing of Methyloceanibacter caenitepidi Gela4.</title>
        <authorList>
            <person name="Takeuchi M."/>
            <person name="Susumu S."/>
            <person name="Kamagata Y."/>
            <person name="Oshima K."/>
            <person name="Hattori M."/>
            <person name="Iwasaki W."/>
        </authorList>
    </citation>
    <scope>NUCLEOTIDE SEQUENCE [LARGE SCALE GENOMIC DNA]</scope>
    <source>
        <strain evidence="1 2">Gela4</strain>
    </source>
</reference>
<dbReference type="Proteomes" id="UP000031643">
    <property type="component" value="Chromosome"/>
</dbReference>
<dbReference type="AlphaFoldDB" id="A0A0A8K657"/>
<accession>A0A0A8K657</accession>
<protein>
    <submittedName>
        <fullName evidence="1">Truncated hemoglobins</fullName>
    </submittedName>
</protein>
<sequence length="151" mass="16914">MTDCPGVDCIPQESSEAPLTENGIRLLVDRFYDKVRQDALLGPVFARAIPDDAWPAHLATMRDFWSSVMLTSGRYHGNPVAAHRRLDGIKPAHFERWLALFGETCRELFGDKTAAAFVDKANRIATSLQLAMFYRPENDLLAPQRKLAGRA</sequence>
<dbReference type="InterPro" id="IPR012292">
    <property type="entry name" value="Globin/Proto"/>
</dbReference>
<dbReference type="HOGENOM" id="CLU_104957_4_0_5"/>
<dbReference type="InterPro" id="IPR009050">
    <property type="entry name" value="Globin-like_sf"/>
</dbReference>
<proteinExistence type="predicted"/>
<dbReference type="STRING" id="1384459.GL4_2981"/>
<name>A0A0A8K657_9HYPH</name>
<dbReference type="GO" id="GO:0019825">
    <property type="term" value="F:oxygen binding"/>
    <property type="evidence" value="ECO:0007669"/>
    <property type="project" value="InterPro"/>
</dbReference>
<organism evidence="1 2">
    <name type="scientific">Methyloceanibacter caenitepidi</name>
    <dbReference type="NCBI Taxonomy" id="1384459"/>
    <lineage>
        <taxon>Bacteria</taxon>
        <taxon>Pseudomonadati</taxon>
        <taxon>Pseudomonadota</taxon>
        <taxon>Alphaproteobacteria</taxon>
        <taxon>Hyphomicrobiales</taxon>
        <taxon>Hyphomicrobiaceae</taxon>
        <taxon>Methyloceanibacter</taxon>
    </lineage>
</organism>
<dbReference type="Gene3D" id="1.10.490.10">
    <property type="entry name" value="Globins"/>
    <property type="match status" value="1"/>
</dbReference>
<dbReference type="CDD" id="cd08916">
    <property type="entry name" value="TrHb3_P"/>
    <property type="match status" value="1"/>
</dbReference>
<keyword evidence="2" id="KW-1185">Reference proteome</keyword>
<dbReference type="RefSeq" id="WP_045370265.1">
    <property type="nucleotide sequence ID" value="NZ_AP014648.1"/>
</dbReference>
<dbReference type="EMBL" id="AP014648">
    <property type="protein sequence ID" value="BAQ18413.1"/>
    <property type="molecule type" value="Genomic_DNA"/>
</dbReference>
<dbReference type="SUPFAM" id="SSF46458">
    <property type="entry name" value="Globin-like"/>
    <property type="match status" value="1"/>
</dbReference>
<evidence type="ECO:0000313" key="2">
    <source>
        <dbReference type="Proteomes" id="UP000031643"/>
    </source>
</evidence>